<evidence type="ECO:0000313" key="4">
    <source>
        <dbReference type="EMBL" id="CRZ06334.1"/>
    </source>
</evidence>
<feature type="domain" description="Chitin-binding type-1" evidence="3">
    <location>
        <begin position="281"/>
        <end position="325"/>
    </location>
</feature>
<evidence type="ECO:0000259" key="3">
    <source>
        <dbReference type="PROSITE" id="PS50941"/>
    </source>
</evidence>
<feature type="disulfide bond" evidence="2">
    <location>
        <begin position="183"/>
        <end position="197"/>
    </location>
</feature>
<feature type="disulfide bond" evidence="2">
    <location>
        <begin position="178"/>
        <end position="190"/>
    </location>
</feature>
<feature type="disulfide bond" evidence="2">
    <location>
        <begin position="243"/>
        <end position="257"/>
    </location>
</feature>
<feature type="domain" description="Chitin-binding type-1" evidence="3">
    <location>
        <begin position="113"/>
        <end position="154"/>
    </location>
</feature>
<dbReference type="EMBL" id="HACM01005892">
    <property type="protein sequence ID" value="CRZ06334.1"/>
    <property type="molecule type" value="Transcribed_RNA"/>
</dbReference>
<keyword evidence="1 2" id="KW-0147">Chitin-binding</keyword>
<dbReference type="PANTHER" id="PTHR42976">
    <property type="entry name" value="BIFUNCTIONAL CHITINASE/LYSOZYME-RELATED"/>
    <property type="match status" value="1"/>
</dbReference>
<dbReference type="InterPro" id="IPR036861">
    <property type="entry name" value="Endochitinase-like_sf"/>
</dbReference>
<evidence type="ECO:0000256" key="2">
    <source>
        <dbReference type="PROSITE-ProRule" id="PRU00261"/>
    </source>
</evidence>
<name>A0A0H5RCU8_9EUKA</name>
<feature type="domain" description="Chitin-binding type-1" evidence="3">
    <location>
        <begin position="65"/>
        <end position="106"/>
    </location>
</feature>
<evidence type="ECO:0000256" key="1">
    <source>
        <dbReference type="ARBA" id="ARBA00022669"/>
    </source>
</evidence>
<feature type="domain" description="Chitin-binding type-1" evidence="3">
    <location>
        <begin position="229"/>
        <end position="270"/>
    </location>
</feature>
<protein>
    <recommendedName>
        <fullName evidence="3">Chitin-binding type-1 domain-containing protein</fullName>
    </recommendedName>
</protein>
<dbReference type="PROSITE" id="PS00026">
    <property type="entry name" value="CHIT_BIND_I_1"/>
    <property type="match status" value="1"/>
</dbReference>
<organism evidence="4">
    <name type="scientific">Spongospora subterranea</name>
    <dbReference type="NCBI Taxonomy" id="70186"/>
    <lineage>
        <taxon>Eukaryota</taxon>
        <taxon>Sar</taxon>
        <taxon>Rhizaria</taxon>
        <taxon>Endomyxa</taxon>
        <taxon>Phytomyxea</taxon>
        <taxon>Plasmodiophorida</taxon>
        <taxon>Plasmodiophoridae</taxon>
        <taxon>Spongospora</taxon>
    </lineage>
</organism>
<dbReference type="Gene3D" id="3.30.60.10">
    <property type="entry name" value="Endochitinase-like"/>
    <property type="match status" value="6"/>
</dbReference>
<dbReference type="CDD" id="cd00035">
    <property type="entry name" value="ChtBD1"/>
    <property type="match status" value="5"/>
</dbReference>
<dbReference type="CDD" id="cd06543">
    <property type="entry name" value="GH18_PF-ChiA-like"/>
    <property type="match status" value="1"/>
</dbReference>
<dbReference type="InterPro" id="IPR018371">
    <property type="entry name" value="Chitin-binding_1_CS"/>
</dbReference>
<dbReference type="Gene3D" id="3.20.20.80">
    <property type="entry name" value="Glycosidases"/>
    <property type="match status" value="1"/>
</dbReference>
<dbReference type="InterPro" id="IPR001002">
    <property type="entry name" value="Chitin-bd_1"/>
</dbReference>
<keyword evidence="2" id="KW-1015">Disulfide bond</keyword>
<dbReference type="InterPro" id="IPR017853">
    <property type="entry name" value="GH"/>
</dbReference>
<sequence>MTQTNTFAPLRPCGSRNGLSCGVSECCSKWGYCGLGPEFCDRCQSGFGLCISTSAVPSTAESSASPKCGPNFGSCAKGCCSKFGYCGTTDEYCSAGCQFEFGQCAGTTPTTAAPKCGPNFGSCTTGCCSKFGYCGTSDEFCSAGCQSKYGQCTGGITPPTAAPTTMLNPKCGGTDGSCPFSLCCSKYGYCGADPSFCGAGCQSQFGSCTNIVPETSGRTTASSPASTAAKKCGPTDGKCATGCCSQFGYCGTTDEFCAAGCQSQFGQCRISPPITTAPGAPEQCGPTVGKRCSNSNCCSRYGYCGTSDDHCNAGTCQADYGICAGTGGGLTPSGQTLPNMFSPYLRVNSGRVPDYSAVVRQFDLKWISFAFVVSDSQGRPRWGGSDFADNANSNDLARRQLQGMRSAGADAIVSFGGATGPELAEILSSEASLLAAYQRVISAYNFKFADFDIEGDPLYNKASVMRRNRVIASLQKANPSLKVSFTLPVNPSNGLEISAVFLLTNAQSVGVRIDAVNIMAMDYGGYNGDMGQAAINAAVATRRQLKAAGISACVGVIPMLGVNDVKSQIFTANNARTLLAYAQNPANGICLLSFWSVDRDYSYLSGVSQTDYAFTSIFSKFD</sequence>
<feature type="disulfide bond" evidence="2">
    <location>
        <begin position="292"/>
        <end position="304"/>
    </location>
</feature>
<feature type="disulfide bond" evidence="2">
    <location>
        <begin position="79"/>
        <end position="93"/>
    </location>
</feature>
<feature type="disulfide bond" evidence="2">
    <location>
        <begin position="127"/>
        <end position="141"/>
    </location>
</feature>
<comment type="caution">
    <text evidence="2">Lacks conserved residue(s) required for the propagation of feature annotation.</text>
</comment>
<feature type="domain" description="Chitin-binding type-1" evidence="3">
    <location>
        <begin position="168"/>
        <end position="210"/>
    </location>
</feature>
<feature type="disulfide bond" evidence="2">
    <location>
        <begin position="297"/>
        <end position="311"/>
    </location>
</feature>
<accession>A0A0H5RCU8</accession>
<dbReference type="Pfam" id="PF00187">
    <property type="entry name" value="Chitin_bind_1"/>
    <property type="match status" value="3"/>
</dbReference>
<dbReference type="PROSITE" id="PS50941">
    <property type="entry name" value="CHIT_BIND_I_2"/>
    <property type="match status" value="5"/>
</dbReference>
<proteinExistence type="predicted"/>
<dbReference type="AlphaFoldDB" id="A0A0H5RCU8"/>
<dbReference type="InterPro" id="IPR052750">
    <property type="entry name" value="GH18_Chitinase"/>
</dbReference>
<dbReference type="PANTHER" id="PTHR42976:SF1">
    <property type="entry name" value="GH18 DOMAIN-CONTAINING PROTEIN-RELATED"/>
    <property type="match status" value="1"/>
</dbReference>
<reference evidence="4" key="1">
    <citation type="submission" date="2015-04" db="EMBL/GenBank/DDBJ databases">
        <title>The genome sequence of the plant pathogenic Rhizarian Plasmodiophora brassicae reveals insights in its biotrophic life cycle and the origin of chitin synthesis.</title>
        <authorList>
            <person name="Schwelm A."/>
            <person name="Fogelqvist J."/>
            <person name="Knaust A."/>
            <person name="Julke S."/>
            <person name="Lilja T."/>
            <person name="Dhandapani V."/>
            <person name="Bonilla-Rosso G."/>
            <person name="Karlsson M."/>
            <person name="Shevchenko A."/>
            <person name="Choi S.R."/>
            <person name="Kim H.G."/>
            <person name="Park J.Y."/>
            <person name="Lim Y.P."/>
            <person name="Ludwig-Muller J."/>
            <person name="Dixelius C."/>
        </authorList>
    </citation>
    <scope>NUCLEOTIDE SEQUENCE</scope>
    <source>
        <tissue evidence="4">Potato root galls</tissue>
    </source>
</reference>
<dbReference type="SUPFAM" id="SSF51445">
    <property type="entry name" value="(Trans)glycosidases"/>
    <property type="match status" value="1"/>
</dbReference>
<dbReference type="SUPFAM" id="SSF57016">
    <property type="entry name" value="Plant lectins/antimicrobial peptides"/>
    <property type="match status" value="6"/>
</dbReference>
<dbReference type="SMART" id="SM00270">
    <property type="entry name" value="ChtBD1"/>
    <property type="match status" value="6"/>
</dbReference>
<dbReference type="GO" id="GO:0008061">
    <property type="term" value="F:chitin binding"/>
    <property type="evidence" value="ECO:0007669"/>
    <property type="project" value="UniProtKB-UniRule"/>
</dbReference>